<sequence length="58" mass="7050">MELKRYGEIREESKKAVQDFLNNLPEHFTMMHLEVLKVTFQEELEKKVSDLKLKTKLW</sequence>
<proteinExistence type="predicted"/>
<evidence type="ECO:0000313" key="2">
    <source>
        <dbReference type="Proteomes" id="UP001469749"/>
    </source>
</evidence>
<dbReference type="EMBL" id="JBBMEK010000014">
    <property type="protein sequence ID" value="MEQ2363914.1"/>
    <property type="molecule type" value="Genomic_DNA"/>
</dbReference>
<dbReference type="RefSeq" id="WP_349083847.1">
    <property type="nucleotide sequence ID" value="NZ_JBBMEK010000014.1"/>
</dbReference>
<gene>
    <name evidence="1" type="ORF">WMO25_02240</name>
</gene>
<accession>A0ABV1B485</accession>
<keyword evidence="2" id="KW-1185">Reference proteome</keyword>
<dbReference type="Proteomes" id="UP001469749">
    <property type="component" value="Unassembled WGS sequence"/>
</dbReference>
<organism evidence="1 2">
    <name type="scientific">Coprococcus intestinihominis</name>
    <dbReference type="NCBI Taxonomy" id="3133154"/>
    <lineage>
        <taxon>Bacteria</taxon>
        <taxon>Bacillati</taxon>
        <taxon>Bacillota</taxon>
        <taxon>Clostridia</taxon>
        <taxon>Lachnospirales</taxon>
        <taxon>Lachnospiraceae</taxon>
        <taxon>Coprococcus</taxon>
    </lineage>
</organism>
<evidence type="ECO:0000313" key="1">
    <source>
        <dbReference type="EMBL" id="MEQ2363914.1"/>
    </source>
</evidence>
<reference evidence="1 2" key="1">
    <citation type="submission" date="2024-03" db="EMBL/GenBank/DDBJ databases">
        <title>Human intestinal bacterial collection.</title>
        <authorList>
            <person name="Pauvert C."/>
            <person name="Hitch T.C.A."/>
            <person name="Clavel T."/>
        </authorList>
    </citation>
    <scope>NUCLEOTIDE SEQUENCE [LARGE SCALE GENOMIC DNA]</scope>
    <source>
        <strain evidence="1 2">CLA-AA-H190</strain>
    </source>
</reference>
<protein>
    <submittedName>
        <fullName evidence="1">Uncharacterized protein</fullName>
    </submittedName>
</protein>
<comment type="caution">
    <text evidence="1">The sequence shown here is derived from an EMBL/GenBank/DDBJ whole genome shotgun (WGS) entry which is preliminary data.</text>
</comment>
<name>A0ABV1B485_9FIRM</name>